<dbReference type="Pfam" id="PF07985">
    <property type="entry name" value="SRR1"/>
    <property type="match status" value="1"/>
</dbReference>
<evidence type="ECO:0000259" key="2">
    <source>
        <dbReference type="Pfam" id="PF07985"/>
    </source>
</evidence>
<evidence type="ECO:0000313" key="3">
    <source>
        <dbReference type="EMBL" id="KAL3515776.1"/>
    </source>
</evidence>
<dbReference type="PANTHER" id="PTHR28626">
    <property type="entry name" value="SRR1-LIKE PROTEIN"/>
    <property type="match status" value="1"/>
</dbReference>
<name>A0ABD2Z8H1_9GENT</name>
<dbReference type="PANTHER" id="PTHR28626:SF4">
    <property type="entry name" value="PROTEIN SENSITIVITY TO RED LIGHT REDUCED 1-LIKE"/>
    <property type="match status" value="1"/>
</dbReference>
<reference evidence="3 4" key="1">
    <citation type="submission" date="2024-11" db="EMBL/GenBank/DDBJ databases">
        <title>A near-complete genome assembly of Cinchona calisaya.</title>
        <authorList>
            <person name="Lian D.C."/>
            <person name="Zhao X.W."/>
            <person name="Wei L."/>
        </authorList>
    </citation>
    <scope>NUCLEOTIDE SEQUENCE [LARGE SCALE GENOMIC DNA]</scope>
    <source>
        <tissue evidence="3">Nenye</tissue>
    </source>
</reference>
<dbReference type="AlphaFoldDB" id="A0ABD2Z8H1"/>
<feature type="domain" description="SRR1-like" evidence="2">
    <location>
        <begin position="67"/>
        <end position="199"/>
    </location>
</feature>
<accession>A0ABD2Z8H1</accession>
<organism evidence="3 4">
    <name type="scientific">Cinchona calisaya</name>
    <dbReference type="NCBI Taxonomy" id="153742"/>
    <lineage>
        <taxon>Eukaryota</taxon>
        <taxon>Viridiplantae</taxon>
        <taxon>Streptophyta</taxon>
        <taxon>Embryophyta</taxon>
        <taxon>Tracheophyta</taxon>
        <taxon>Spermatophyta</taxon>
        <taxon>Magnoliopsida</taxon>
        <taxon>eudicotyledons</taxon>
        <taxon>Gunneridae</taxon>
        <taxon>Pentapetalae</taxon>
        <taxon>asterids</taxon>
        <taxon>lamiids</taxon>
        <taxon>Gentianales</taxon>
        <taxon>Rubiaceae</taxon>
        <taxon>Cinchonoideae</taxon>
        <taxon>Cinchoneae</taxon>
        <taxon>Cinchona</taxon>
    </lineage>
</organism>
<keyword evidence="4" id="KW-1185">Reference proteome</keyword>
<dbReference type="Proteomes" id="UP001630127">
    <property type="component" value="Unassembled WGS sequence"/>
</dbReference>
<evidence type="ECO:0000256" key="1">
    <source>
        <dbReference type="SAM" id="MobiDB-lite"/>
    </source>
</evidence>
<sequence length="237" mass="27401">MPFRSGNYSSSKSKEEVEYHDDDIQTSYDEHAPEDEAERIFKEIKIAIEHVKESKFQCQLKKVMGESYCQVNMVIYALGSLEFGFNPIFQLAIALLIKQDFSSWIGGKIEVYDPIFSPADVIVLKELGCEVLLINEECRREAEKPTLFYMPYAAYILVDNLLWANWCPSRINQLILLTRSFKISHNLSGKNPKTQFSDVSKNYIDAIQDQFSDVSENYIDAIQDHTKEILIKEIPFF</sequence>
<dbReference type="InterPro" id="IPR012942">
    <property type="entry name" value="SRR1-like"/>
</dbReference>
<dbReference type="InterPro" id="IPR040044">
    <property type="entry name" value="SRR1L"/>
</dbReference>
<gene>
    <name evidence="3" type="ORF">ACH5RR_022678</name>
</gene>
<feature type="region of interest" description="Disordered" evidence="1">
    <location>
        <begin position="1"/>
        <end position="29"/>
    </location>
</feature>
<protein>
    <recommendedName>
        <fullName evidence="2">SRR1-like domain-containing protein</fullName>
    </recommendedName>
</protein>
<proteinExistence type="predicted"/>
<comment type="caution">
    <text evidence="3">The sequence shown here is derived from an EMBL/GenBank/DDBJ whole genome shotgun (WGS) entry which is preliminary data.</text>
</comment>
<dbReference type="EMBL" id="JBJUIK010000010">
    <property type="protein sequence ID" value="KAL3515776.1"/>
    <property type="molecule type" value="Genomic_DNA"/>
</dbReference>
<evidence type="ECO:0000313" key="4">
    <source>
        <dbReference type="Proteomes" id="UP001630127"/>
    </source>
</evidence>